<evidence type="ECO:0000313" key="1">
    <source>
        <dbReference type="EMBL" id="MPC10521.1"/>
    </source>
</evidence>
<protein>
    <submittedName>
        <fullName evidence="1">Uncharacterized protein</fullName>
    </submittedName>
</protein>
<sequence length="136" mass="14543">MDEAHLHVVEVVELHGGGKVKDHAGEVGTLGGQLVQHRVGDHVHGHLQVAQRGAEPCAAQRIDVREKESLRLHHGVCHSPDKVEQRVDAADAQSLAVRPEGHGVPQLGVVGDGAPSLAHEGIVDDLPVRQIREDPQ</sequence>
<dbReference type="EMBL" id="VSRR010000121">
    <property type="protein sequence ID" value="MPC10521.1"/>
    <property type="molecule type" value="Genomic_DNA"/>
</dbReference>
<evidence type="ECO:0000313" key="2">
    <source>
        <dbReference type="Proteomes" id="UP000324222"/>
    </source>
</evidence>
<dbReference type="AlphaFoldDB" id="A0A5B7CP03"/>
<name>A0A5B7CP03_PORTR</name>
<accession>A0A5B7CP03</accession>
<reference evidence="1 2" key="1">
    <citation type="submission" date="2019-05" db="EMBL/GenBank/DDBJ databases">
        <title>Another draft genome of Portunus trituberculatus and its Hox gene families provides insights of decapod evolution.</title>
        <authorList>
            <person name="Jeong J.-H."/>
            <person name="Song I."/>
            <person name="Kim S."/>
            <person name="Choi T."/>
            <person name="Kim D."/>
            <person name="Ryu S."/>
            <person name="Kim W."/>
        </authorList>
    </citation>
    <scope>NUCLEOTIDE SEQUENCE [LARGE SCALE GENOMIC DNA]</scope>
    <source>
        <tissue evidence="1">Muscle</tissue>
    </source>
</reference>
<proteinExistence type="predicted"/>
<comment type="caution">
    <text evidence="1">The sequence shown here is derived from an EMBL/GenBank/DDBJ whole genome shotgun (WGS) entry which is preliminary data.</text>
</comment>
<organism evidence="1 2">
    <name type="scientific">Portunus trituberculatus</name>
    <name type="common">Swimming crab</name>
    <name type="synonym">Neptunus trituberculatus</name>
    <dbReference type="NCBI Taxonomy" id="210409"/>
    <lineage>
        <taxon>Eukaryota</taxon>
        <taxon>Metazoa</taxon>
        <taxon>Ecdysozoa</taxon>
        <taxon>Arthropoda</taxon>
        <taxon>Crustacea</taxon>
        <taxon>Multicrustacea</taxon>
        <taxon>Malacostraca</taxon>
        <taxon>Eumalacostraca</taxon>
        <taxon>Eucarida</taxon>
        <taxon>Decapoda</taxon>
        <taxon>Pleocyemata</taxon>
        <taxon>Brachyura</taxon>
        <taxon>Eubrachyura</taxon>
        <taxon>Portunoidea</taxon>
        <taxon>Portunidae</taxon>
        <taxon>Portuninae</taxon>
        <taxon>Portunus</taxon>
    </lineage>
</organism>
<gene>
    <name evidence="1" type="ORF">E2C01_003158</name>
</gene>
<keyword evidence="2" id="KW-1185">Reference proteome</keyword>
<dbReference type="Proteomes" id="UP000324222">
    <property type="component" value="Unassembled WGS sequence"/>
</dbReference>